<reference evidence="2" key="1">
    <citation type="journal article" date="2020" name="Cell">
        <title>Large-Scale Comparative Analyses of Tick Genomes Elucidate Their Genetic Diversity and Vector Capacities.</title>
        <authorList>
            <consortium name="Tick Genome and Microbiome Consortium (TIGMIC)"/>
            <person name="Jia N."/>
            <person name="Wang J."/>
            <person name="Shi W."/>
            <person name="Du L."/>
            <person name="Sun Y."/>
            <person name="Zhan W."/>
            <person name="Jiang J.F."/>
            <person name="Wang Q."/>
            <person name="Zhang B."/>
            <person name="Ji P."/>
            <person name="Bell-Sakyi L."/>
            <person name="Cui X.M."/>
            <person name="Yuan T.T."/>
            <person name="Jiang B.G."/>
            <person name="Yang W.F."/>
            <person name="Lam T.T."/>
            <person name="Chang Q.C."/>
            <person name="Ding S.J."/>
            <person name="Wang X.J."/>
            <person name="Zhu J.G."/>
            <person name="Ruan X.D."/>
            <person name="Zhao L."/>
            <person name="Wei J.T."/>
            <person name="Ye R.Z."/>
            <person name="Que T.C."/>
            <person name="Du C.H."/>
            <person name="Zhou Y.H."/>
            <person name="Cheng J.X."/>
            <person name="Dai P.F."/>
            <person name="Guo W.B."/>
            <person name="Han X.H."/>
            <person name="Huang E.J."/>
            <person name="Li L.F."/>
            <person name="Wei W."/>
            <person name="Gao Y.C."/>
            <person name="Liu J.Z."/>
            <person name="Shao H.Z."/>
            <person name="Wang X."/>
            <person name="Wang C.C."/>
            <person name="Yang T.C."/>
            <person name="Huo Q.B."/>
            <person name="Li W."/>
            <person name="Chen H.Y."/>
            <person name="Chen S.E."/>
            <person name="Zhou L.G."/>
            <person name="Ni X.B."/>
            <person name="Tian J.H."/>
            <person name="Sheng Y."/>
            <person name="Liu T."/>
            <person name="Pan Y.S."/>
            <person name="Xia L.Y."/>
            <person name="Li J."/>
            <person name="Zhao F."/>
            <person name="Cao W.C."/>
        </authorList>
    </citation>
    <scope>NUCLEOTIDE SEQUENCE</scope>
    <source>
        <strain evidence="2">Rsan-2018</strain>
    </source>
</reference>
<comment type="caution">
    <text evidence="2">The sequence shown here is derived from an EMBL/GenBank/DDBJ whole genome shotgun (WGS) entry which is preliminary data.</text>
</comment>
<keyword evidence="3" id="KW-1185">Reference proteome</keyword>
<feature type="chain" id="PRO_5038890140" evidence="1">
    <location>
        <begin position="25"/>
        <end position="112"/>
    </location>
</feature>
<reference evidence="2" key="2">
    <citation type="submission" date="2021-09" db="EMBL/GenBank/DDBJ databases">
        <authorList>
            <person name="Jia N."/>
            <person name="Wang J."/>
            <person name="Shi W."/>
            <person name="Du L."/>
            <person name="Sun Y."/>
            <person name="Zhan W."/>
            <person name="Jiang J."/>
            <person name="Wang Q."/>
            <person name="Zhang B."/>
            <person name="Ji P."/>
            <person name="Sakyi L.B."/>
            <person name="Cui X."/>
            <person name="Yuan T."/>
            <person name="Jiang B."/>
            <person name="Yang W."/>
            <person name="Lam T.T.-Y."/>
            <person name="Chang Q."/>
            <person name="Ding S."/>
            <person name="Wang X."/>
            <person name="Zhu J."/>
            <person name="Ruan X."/>
            <person name="Zhao L."/>
            <person name="Wei J."/>
            <person name="Que T."/>
            <person name="Du C."/>
            <person name="Cheng J."/>
            <person name="Dai P."/>
            <person name="Han X."/>
            <person name="Huang E."/>
            <person name="Gao Y."/>
            <person name="Liu J."/>
            <person name="Shao H."/>
            <person name="Ye R."/>
            <person name="Li L."/>
            <person name="Wei W."/>
            <person name="Wang X."/>
            <person name="Wang C."/>
            <person name="Huo Q."/>
            <person name="Li W."/>
            <person name="Guo W."/>
            <person name="Chen H."/>
            <person name="Chen S."/>
            <person name="Zhou L."/>
            <person name="Zhou L."/>
            <person name="Ni X."/>
            <person name="Tian J."/>
            <person name="Zhou Y."/>
            <person name="Sheng Y."/>
            <person name="Liu T."/>
            <person name="Pan Y."/>
            <person name="Xia L."/>
            <person name="Li J."/>
            <person name="Zhao F."/>
            <person name="Cao W."/>
        </authorList>
    </citation>
    <scope>NUCLEOTIDE SEQUENCE</scope>
    <source>
        <strain evidence="2">Rsan-2018</strain>
        <tissue evidence="2">Larvae</tissue>
    </source>
</reference>
<proteinExistence type="predicted"/>
<protein>
    <submittedName>
        <fullName evidence="2">Uncharacterized protein</fullName>
    </submittedName>
</protein>
<accession>A0A9D4SS40</accession>
<dbReference type="AlphaFoldDB" id="A0A9D4SS40"/>
<feature type="signal peptide" evidence="1">
    <location>
        <begin position="1"/>
        <end position="24"/>
    </location>
</feature>
<gene>
    <name evidence="2" type="ORF">HPB52_009212</name>
</gene>
<dbReference type="Proteomes" id="UP000821837">
    <property type="component" value="Unassembled WGS sequence"/>
</dbReference>
<evidence type="ECO:0000256" key="1">
    <source>
        <dbReference type="SAM" id="SignalP"/>
    </source>
</evidence>
<sequence>MQTTPKFSLLPLLVIAALVPSREAKIEQVKRACVEVEVVADKCARKHYDTYKLDHSKTQPFVKKCFSNRAHVTDLMLDCAEPMAGKDKRDPDFLQRTKAYKFCCLCDFKQRV</sequence>
<dbReference type="VEuPathDB" id="VectorBase:RSAN_054275"/>
<organism evidence="2 3">
    <name type="scientific">Rhipicephalus sanguineus</name>
    <name type="common">Brown dog tick</name>
    <name type="synonym">Ixodes sanguineus</name>
    <dbReference type="NCBI Taxonomy" id="34632"/>
    <lineage>
        <taxon>Eukaryota</taxon>
        <taxon>Metazoa</taxon>
        <taxon>Ecdysozoa</taxon>
        <taxon>Arthropoda</taxon>
        <taxon>Chelicerata</taxon>
        <taxon>Arachnida</taxon>
        <taxon>Acari</taxon>
        <taxon>Parasitiformes</taxon>
        <taxon>Ixodida</taxon>
        <taxon>Ixodoidea</taxon>
        <taxon>Ixodidae</taxon>
        <taxon>Rhipicephalinae</taxon>
        <taxon>Rhipicephalus</taxon>
        <taxon>Rhipicephalus</taxon>
    </lineage>
</organism>
<dbReference type="EMBL" id="JABSTV010001253">
    <property type="protein sequence ID" value="KAH7943556.1"/>
    <property type="molecule type" value="Genomic_DNA"/>
</dbReference>
<name>A0A9D4SS40_RHISA</name>
<keyword evidence="1" id="KW-0732">Signal</keyword>
<evidence type="ECO:0000313" key="3">
    <source>
        <dbReference type="Proteomes" id="UP000821837"/>
    </source>
</evidence>
<evidence type="ECO:0000313" key="2">
    <source>
        <dbReference type="EMBL" id="KAH7943556.1"/>
    </source>
</evidence>